<evidence type="ECO:0000259" key="7">
    <source>
        <dbReference type="PROSITE" id="PS50245"/>
    </source>
</evidence>
<dbReference type="SMART" id="SM01052">
    <property type="entry name" value="CAP_GLY"/>
    <property type="match status" value="1"/>
</dbReference>
<reference evidence="8" key="1">
    <citation type="submission" date="2021-01" db="EMBL/GenBank/DDBJ databases">
        <authorList>
            <person name="Corre E."/>
            <person name="Pelletier E."/>
            <person name="Niang G."/>
            <person name="Scheremetjew M."/>
            <person name="Finn R."/>
            <person name="Kale V."/>
            <person name="Holt S."/>
            <person name="Cochrane G."/>
            <person name="Meng A."/>
            <person name="Brown T."/>
            <person name="Cohen L."/>
        </authorList>
    </citation>
    <scope>NUCLEOTIDE SEQUENCE</scope>
    <source>
        <strain evidence="8">RCC1693</strain>
    </source>
</reference>
<evidence type="ECO:0000256" key="3">
    <source>
        <dbReference type="ARBA" id="ARBA00023186"/>
    </source>
</evidence>
<gene>
    <name evidence="8" type="ORF">FPAR1323_LOCUS14353</name>
</gene>
<comment type="subcellular location">
    <subcellularLocation>
        <location evidence="1">Cytoplasm</location>
    </subcellularLocation>
</comment>
<evidence type="ECO:0000256" key="1">
    <source>
        <dbReference type="ARBA" id="ARBA00004496"/>
    </source>
</evidence>
<evidence type="ECO:0000313" key="8">
    <source>
        <dbReference type="EMBL" id="CAD9439357.1"/>
    </source>
</evidence>
<organism evidence="8">
    <name type="scientific">Florenciella parvula</name>
    <dbReference type="NCBI Taxonomy" id="236787"/>
    <lineage>
        <taxon>Eukaryota</taxon>
        <taxon>Sar</taxon>
        <taxon>Stramenopiles</taxon>
        <taxon>Ochrophyta</taxon>
        <taxon>Dictyochophyceae</taxon>
        <taxon>Florenciellales</taxon>
        <taxon>Florenciella</taxon>
    </lineage>
</organism>
<dbReference type="SUPFAM" id="SSF74924">
    <property type="entry name" value="Cap-Gly domain"/>
    <property type="match status" value="1"/>
</dbReference>
<dbReference type="PROSITE" id="PS50053">
    <property type="entry name" value="UBIQUITIN_2"/>
    <property type="match status" value="1"/>
</dbReference>
<dbReference type="AlphaFoldDB" id="A0A7S2D093"/>
<dbReference type="InterPro" id="IPR036859">
    <property type="entry name" value="CAP-Gly_dom_sf"/>
</dbReference>
<feature type="domain" description="CAP-Gly" evidence="7">
    <location>
        <begin position="234"/>
        <end position="269"/>
    </location>
</feature>
<protein>
    <recommendedName>
        <fullName evidence="9">CAP-Gly domain-containing protein</fullName>
    </recommendedName>
</protein>
<dbReference type="InterPro" id="IPR045172">
    <property type="entry name" value="TBCB_Ubl"/>
</dbReference>
<keyword evidence="2" id="KW-0963">Cytoplasm</keyword>
<feature type="domain" description="Ubiquitin-like" evidence="6">
    <location>
        <begin position="42"/>
        <end position="117"/>
    </location>
</feature>
<evidence type="ECO:0000259" key="6">
    <source>
        <dbReference type="PROSITE" id="PS50053"/>
    </source>
</evidence>
<feature type="compositionally biased region" description="Polar residues" evidence="5">
    <location>
        <begin position="171"/>
        <end position="181"/>
    </location>
</feature>
<dbReference type="GO" id="GO:0043014">
    <property type="term" value="F:alpha-tubulin binding"/>
    <property type="evidence" value="ECO:0007669"/>
    <property type="project" value="InterPro"/>
</dbReference>
<feature type="region of interest" description="Disordered" evidence="5">
    <location>
        <begin position="160"/>
        <end position="192"/>
    </location>
</feature>
<sequence>MSAGLTEAIGSMGAEMRTDIRNYITAGDDQQWSGLPQGMVAIHCTHSNLMKKMIELKFDLHTTIGDLKARLHMHCGTPASAQRLILRDGGQDIAHLDDDSKMMGFYSIESGMTIHIIDTDPFSMSRGGGLEDVSLIQKYKMDDETYEARKGTVRQWIKEQKEADPNWKPPKQNNFSGNPWQKQPPPAPGAAEEIETGPETVVGMEVGMRCECQPGARRGEIAYVGEVAGLSGGGHWLGVRFDEPVGRSNGVVKGETIFECMERYGGFLRGKNVTVGDFPEAELDLEDTDEEEDEL</sequence>
<proteinExistence type="inferred from homology"/>
<dbReference type="PANTHER" id="PTHR18916">
    <property type="entry name" value="DYNACTIN 1-RELATED MICROTUBULE-BINDING"/>
    <property type="match status" value="1"/>
</dbReference>
<dbReference type="SUPFAM" id="SSF54236">
    <property type="entry name" value="Ubiquitin-like"/>
    <property type="match status" value="1"/>
</dbReference>
<dbReference type="GO" id="GO:0007021">
    <property type="term" value="P:tubulin complex assembly"/>
    <property type="evidence" value="ECO:0007669"/>
    <property type="project" value="InterPro"/>
</dbReference>
<dbReference type="GO" id="GO:0007023">
    <property type="term" value="P:post-chaperonin tubulin folding pathway"/>
    <property type="evidence" value="ECO:0007669"/>
    <property type="project" value="InterPro"/>
</dbReference>
<dbReference type="Gene3D" id="2.30.30.190">
    <property type="entry name" value="CAP Gly-rich-like domain"/>
    <property type="match status" value="1"/>
</dbReference>
<dbReference type="Gene3D" id="3.10.20.90">
    <property type="entry name" value="Phosphatidylinositol 3-kinase Catalytic Subunit, Chain A, domain 1"/>
    <property type="match status" value="1"/>
</dbReference>
<dbReference type="GO" id="GO:0005737">
    <property type="term" value="C:cytoplasm"/>
    <property type="evidence" value="ECO:0007669"/>
    <property type="project" value="UniProtKB-SubCell"/>
</dbReference>
<dbReference type="InterPro" id="IPR000938">
    <property type="entry name" value="CAP-Gly_domain"/>
</dbReference>
<dbReference type="PANTHER" id="PTHR18916:SF85">
    <property type="entry name" value="TUBULIN-FOLDING COFACTOR B"/>
    <property type="match status" value="1"/>
</dbReference>
<dbReference type="Pfam" id="PF14560">
    <property type="entry name" value="Ubiquitin_2"/>
    <property type="match status" value="1"/>
</dbReference>
<dbReference type="GO" id="GO:0031122">
    <property type="term" value="P:cytoplasmic microtubule organization"/>
    <property type="evidence" value="ECO:0007669"/>
    <property type="project" value="TreeGrafter"/>
</dbReference>
<dbReference type="GO" id="GO:0051010">
    <property type="term" value="F:microtubule plus-end binding"/>
    <property type="evidence" value="ECO:0007669"/>
    <property type="project" value="TreeGrafter"/>
</dbReference>
<dbReference type="GO" id="GO:0005634">
    <property type="term" value="C:nucleus"/>
    <property type="evidence" value="ECO:0007669"/>
    <property type="project" value="TreeGrafter"/>
</dbReference>
<keyword evidence="3" id="KW-0143">Chaperone</keyword>
<accession>A0A7S2D093</accession>
<evidence type="ECO:0008006" key="9">
    <source>
        <dbReference type="Google" id="ProtNLM"/>
    </source>
</evidence>
<dbReference type="CDD" id="cd01789">
    <property type="entry name" value="Ubl_TBCB"/>
    <property type="match status" value="1"/>
</dbReference>
<evidence type="ECO:0000256" key="2">
    <source>
        <dbReference type="ARBA" id="ARBA00022490"/>
    </source>
</evidence>
<dbReference type="EMBL" id="HBGT01027597">
    <property type="protein sequence ID" value="CAD9439357.1"/>
    <property type="molecule type" value="Transcribed_RNA"/>
</dbReference>
<evidence type="ECO:0000256" key="5">
    <source>
        <dbReference type="SAM" id="MobiDB-lite"/>
    </source>
</evidence>
<comment type="similarity">
    <text evidence="4">Belongs to the TBCB family.</text>
</comment>
<dbReference type="PROSITE" id="PS50245">
    <property type="entry name" value="CAP_GLY_2"/>
    <property type="match status" value="1"/>
</dbReference>
<dbReference type="GO" id="GO:0035371">
    <property type="term" value="C:microtubule plus-end"/>
    <property type="evidence" value="ECO:0007669"/>
    <property type="project" value="TreeGrafter"/>
</dbReference>
<name>A0A7S2D093_9STRA</name>
<dbReference type="InterPro" id="IPR029071">
    <property type="entry name" value="Ubiquitin-like_domsf"/>
</dbReference>
<evidence type="ECO:0000256" key="4">
    <source>
        <dbReference type="ARBA" id="ARBA00025779"/>
    </source>
</evidence>
<dbReference type="InterPro" id="IPR000626">
    <property type="entry name" value="Ubiquitin-like_dom"/>
</dbReference>
<dbReference type="Pfam" id="PF01302">
    <property type="entry name" value="CAP_GLY"/>
    <property type="match status" value="1"/>
</dbReference>